<evidence type="ECO:0000256" key="2">
    <source>
        <dbReference type="SAM" id="Phobius"/>
    </source>
</evidence>
<dbReference type="EMBL" id="WNKS01000002">
    <property type="protein sequence ID" value="MTV29968.1"/>
    <property type="molecule type" value="Genomic_DNA"/>
</dbReference>
<dbReference type="OrthoDB" id="7345733at2"/>
<feature type="transmembrane region" description="Helical" evidence="2">
    <location>
        <begin position="38"/>
        <end position="57"/>
    </location>
</feature>
<feature type="transmembrane region" description="Helical" evidence="2">
    <location>
        <begin position="63"/>
        <end position="90"/>
    </location>
</feature>
<feature type="region of interest" description="Disordered" evidence="1">
    <location>
        <begin position="193"/>
        <end position="212"/>
    </location>
</feature>
<evidence type="ECO:0000259" key="3">
    <source>
        <dbReference type="Pfam" id="PF03703"/>
    </source>
</evidence>
<dbReference type="RefSeq" id="WP_155444634.1">
    <property type="nucleotide sequence ID" value="NZ_JAOQNR010000002.1"/>
</dbReference>
<proteinExistence type="predicted"/>
<dbReference type="Proteomes" id="UP000439113">
    <property type="component" value="Unassembled WGS sequence"/>
</dbReference>
<dbReference type="InterPro" id="IPR054839">
    <property type="entry name" value="puhB_PGC"/>
</dbReference>
<feature type="domain" description="YdbS-like PH" evidence="3">
    <location>
        <begin position="91"/>
        <end position="180"/>
    </location>
</feature>
<sequence>MKLVNLEKLLPSDIPPGERVLWFGRPETKSLWRRAYRADWVVIWFALATAWTTFSALGEGTYAAVAAALGTLGLGAAALAILGLLAWLAARTTLYVITERRLVIKSGIALQIFINLPFSQITAANVRAFGDDTGDVTITLAPGQHVSYIALWPSARPWRFVDPEPTLRSVPQAREVAETLGTALQAFVQEQAQSEGEAAQADLAGPELPATA</sequence>
<name>A0A6N8DIA2_RHOAC</name>
<accession>A0A6N8DIA2</accession>
<dbReference type="NCBIfam" id="NF040894">
    <property type="entry name" value="puhB_PGC"/>
    <property type="match status" value="1"/>
</dbReference>
<protein>
    <submittedName>
        <fullName evidence="4">PH domain-containing protein</fullName>
    </submittedName>
</protein>
<gene>
    <name evidence="4" type="ORF">GJ654_03050</name>
</gene>
<keyword evidence="2" id="KW-0812">Transmembrane</keyword>
<evidence type="ECO:0000313" key="4">
    <source>
        <dbReference type="EMBL" id="MTV29968.1"/>
    </source>
</evidence>
<keyword evidence="2" id="KW-1133">Transmembrane helix</keyword>
<dbReference type="AlphaFoldDB" id="A0A6N8DIA2"/>
<keyword evidence="2" id="KW-0472">Membrane</keyword>
<dbReference type="InterPro" id="IPR005182">
    <property type="entry name" value="YdbS-like_PH"/>
</dbReference>
<reference evidence="4 5" key="1">
    <citation type="submission" date="2019-11" db="EMBL/GenBank/DDBJ databases">
        <title>Whole-genome sequence of a Rhodoblastus acidophilus DSM 142.</title>
        <authorList>
            <person name="Kyndt J.A."/>
            <person name="Meyer T.E."/>
        </authorList>
    </citation>
    <scope>NUCLEOTIDE SEQUENCE [LARGE SCALE GENOMIC DNA]</scope>
    <source>
        <strain evidence="4 5">DSM 142</strain>
    </source>
</reference>
<dbReference type="Pfam" id="PF03703">
    <property type="entry name" value="bPH_2"/>
    <property type="match status" value="1"/>
</dbReference>
<evidence type="ECO:0000313" key="5">
    <source>
        <dbReference type="Proteomes" id="UP000439113"/>
    </source>
</evidence>
<evidence type="ECO:0000256" key="1">
    <source>
        <dbReference type="SAM" id="MobiDB-lite"/>
    </source>
</evidence>
<feature type="transmembrane region" description="Helical" evidence="2">
    <location>
        <begin position="102"/>
        <end position="118"/>
    </location>
</feature>
<comment type="caution">
    <text evidence="4">The sequence shown here is derived from an EMBL/GenBank/DDBJ whole genome shotgun (WGS) entry which is preliminary data.</text>
</comment>
<organism evidence="4 5">
    <name type="scientific">Rhodoblastus acidophilus</name>
    <name type="common">Rhodopseudomonas acidophila</name>
    <dbReference type="NCBI Taxonomy" id="1074"/>
    <lineage>
        <taxon>Bacteria</taxon>
        <taxon>Pseudomonadati</taxon>
        <taxon>Pseudomonadota</taxon>
        <taxon>Alphaproteobacteria</taxon>
        <taxon>Hyphomicrobiales</taxon>
        <taxon>Rhodoblastaceae</taxon>
        <taxon>Rhodoblastus</taxon>
    </lineage>
</organism>